<keyword evidence="2" id="KW-1185">Reference proteome</keyword>
<proteinExistence type="predicted"/>
<accession>A0A5P9Z5H5</accession>
<evidence type="ECO:0000313" key="1">
    <source>
        <dbReference type="EMBL" id="KAB8196566.1"/>
    </source>
</evidence>
<dbReference type="EMBL" id="VDLX02000002">
    <property type="protein sequence ID" value="KAB8196566.1"/>
    <property type="molecule type" value="Genomic_DNA"/>
</dbReference>
<accession>A0A5C4WTM0</accession>
<reference evidence="1 2" key="1">
    <citation type="submission" date="2019-10" db="EMBL/GenBank/DDBJ databases">
        <title>Nonomuraea sp. nov., isolated from Phyllanthus amarus.</title>
        <authorList>
            <person name="Klykleung N."/>
            <person name="Tanasupawat S."/>
        </authorList>
    </citation>
    <scope>NUCLEOTIDE SEQUENCE [LARGE SCALE GENOMIC DNA]</scope>
    <source>
        <strain evidence="1 2">PA1-10</strain>
    </source>
</reference>
<sequence length="412" mass="45701">MTQGEGYAASTSHLKEGRIAFLDVVSLIDDRILRPYPFPFGALSLAGEEARTRHDRLLADFEREITWGIAEAKAIGEAFGKTELNYVQAENSSLRALMGDTTTGRYSLKSSPNDYGSWLYFPDYDDLQAGEGGGRYEWKGKSYSWRELPGNVTVDGDRSSFLRDNVEISGTLGVGLRSLMGAIFKMDDMTTARNHVLHRNTFRMTQLAVKSDATWQAARRGRNYSFALMAGTAIWATMIVPFDEWVDERIEKWMGWGYRLSHVFGTNPAEVREALKSAWSGEAMNAADRRIAEFYAAGTHFVERTIRMAVALHELVRRLDDLHTKVLITTLSYVGTITALGVTAEVVPPPYKAWVKGMLEVLGGNLGTILAVAAAVGATIYASARLDNLFDHVNDPAEIAGHTITGFRRPEQ</sequence>
<dbReference type="AlphaFoldDB" id="A0A5C4WTM0"/>
<comment type="caution">
    <text evidence="1">The sequence shown here is derived from an EMBL/GenBank/DDBJ whole genome shotgun (WGS) entry which is preliminary data.</text>
</comment>
<organism evidence="1 2">
    <name type="scientific">Nonomuraea phyllanthi</name>
    <dbReference type="NCBI Taxonomy" id="2219224"/>
    <lineage>
        <taxon>Bacteria</taxon>
        <taxon>Bacillati</taxon>
        <taxon>Actinomycetota</taxon>
        <taxon>Actinomycetes</taxon>
        <taxon>Streptosporangiales</taxon>
        <taxon>Streptosporangiaceae</taxon>
        <taxon>Nonomuraea</taxon>
    </lineage>
</organism>
<name>A0A5C4WTM0_9ACTN</name>
<dbReference type="Proteomes" id="UP000312512">
    <property type="component" value="Unassembled WGS sequence"/>
</dbReference>
<evidence type="ECO:0000313" key="2">
    <source>
        <dbReference type="Proteomes" id="UP000312512"/>
    </source>
</evidence>
<protein>
    <submittedName>
        <fullName evidence="1">Uncharacterized protein</fullName>
    </submittedName>
</protein>
<gene>
    <name evidence="1" type="ORF">FH608_007540</name>
</gene>
<dbReference type="RefSeq" id="WP_139629627.1">
    <property type="nucleotide sequence ID" value="NZ_CP045572.1"/>
</dbReference>